<dbReference type="Proteomes" id="UP000244855">
    <property type="component" value="Unassembled WGS sequence"/>
</dbReference>
<evidence type="ECO:0000313" key="2">
    <source>
        <dbReference type="Proteomes" id="UP000244855"/>
    </source>
</evidence>
<name>A0A2V1DXP8_9PLEO</name>
<feature type="non-terminal residue" evidence="1">
    <location>
        <position position="1"/>
    </location>
</feature>
<protein>
    <submittedName>
        <fullName evidence="1">Uncharacterized protein</fullName>
    </submittedName>
</protein>
<dbReference type="OrthoDB" id="5337308at2759"/>
<dbReference type="AlphaFoldDB" id="A0A2V1DXP8"/>
<accession>A0A2V1DXP8</accession>
<reference evidence="1 2" key="1">
    <citation type="journal article" date="2018" name="Sci. Rep.">
        <title>Comparative genomics provides insights into the lifestyle and reveals functional heterogeneity of dark septate endophytic fungi.</title>
        <authorList>
            <person name="Knapp D.G."/>
            <person name="Nemeth J.B."/>
            <person name="Barry K."/>
            <person name="Hainaut M."/>
            <person name="Henrissat B."/>
            <person name="Johnson J."/>
            <person name="Kuo A."/>
            <person name="Lim J.H.P."/>
            <person name="Lipzen A."/>
            <person name="Nolan M."/>
            <person name="Ohm R.A."/>
            <person name="Tamas L."/>
            <person name="Grigoriev I.V."/>
            <person name="Spatafora J.W."/>
            <person name="Nagy L.G."/>
            <person name="Kovacs G.M."/>
        </authorList>
    </citation>
    <scope>NUCLEOTIDE SEQUENCE [LARGE SCALE GENOMIC DNA]</scope>
    <source>
        <strain evidence="1 2">DSE2036</strain>
    </source>
</reference>
<evidence type="ECO:0000313" key="1">
    <source>
        <dbReference type="EMBL" id="PVI02094.1"/>
    </source>
</evidence>
<organism evidence="1 2">
    <name type="scientific">Periconia macrospinosa</name>
    <dbReference type="NCBI Taxonomy" id="97972"/>
    <lineage>
        <taxon>Eukaryota</taxon>
        <taxon>Fungi</taxon>
        <taxon>Dikarya</taxon>
        <taxon>Ascomycota</taxon>
        <taxon>Pezizomycotina</taxon>
        <taxon>Dothideomycetes</taxon>
        <taxon>Pleosporomycetidae</taxon>
        <taxon>Pleosporales</taxon>
        <taxon>Massarineae</taxon>
        <taxon>Periconiaceae</taxon>
        <taxon>Periconia</taxon>
    </lineage>
</organism>
<sequence>WDGTKVAEDNTFHNSMCRGARFLSAMEVSDEQAGKIFRSTANPPTMRSSQQGDLKRKYISGTGDLQTWGWTVSDPSKESSMCDYDGNWHLKKAFDALKLGTKSKANGGSNLCYDIMHEDGTSTPLTQQKYNVNGREYIRTGGRCQIAVNHADGAVIAQGRLSPAHAAERNWHRKPSVEELPALRTMSDILWGAWSRDNNNVKNIKYLWAQGVSNDGTKAIIATALKKMNKKLETWPGTAFNMTSEEGKALLGSPNGVPFASFLVSRKKELGNKMIVKAMVFLGNEDD</sequence>
<dbReference type="STRING" id="97972.A0A2V1DXP8"/>
<keyword evidence="2" id="KW-1185">Reference proteome</keyword>
<dbReference type="EMBL" id="KZ805347">
    <property type="protein sequence ID" value="PVI02094.1"/>
    <property type="molecule type" value="Genomic_DNA"/>
</dbReference>
<proteinExistence type="predicted"/>
<gene>
    <name evidence="1" type="ORF">DM02DRAFT_486054</name>
</gene>
<feature type="non-terminal residue" evidence="1">
    <location>
        <position position="287"/>
    </location>
</feature>